<dbReference type="PANTHER" id="PTHR43775">
    <property type="entry name" value="FATTY ACID SYNTHASE"/>
    <property type="match status" value="1"/>
</dbReference>
<evidence type="ECO:0000313" key="5">
    <source>
        <dbReference type="EMBL" id="MFD0890811.1"/>
    </source>
</evidence>
<dbReference type="Pfam" id="PF00109">
    <property type="entry name" value="ketoacyl-synt"/>
    <property type="match status" value="1"/>
</dbReference>
<organism evidence="5 6">
    <name type="scientific">Streptosporangium algeriense</name>
    <dbReference type="NCBI Taxonomy" id="1682748"/>
    <lineage>
        <taxon>Bacteria</taxon>
        <taxon>Bacillati</taxon>
        <taxon>Actinomycetota</taxon>
        <taxon>Actinomycetes</taxon>
        <taxon>Streptosporangiales</taxon>
        <taxon>Streptosporangiaceae</taxon>
        <taxon>Streptosporangium</taxon>
    </lineage>
</organism>
<reference evidence="6" key="1">
    <citation type="journal article" date="2019" name="Int. J. Syst. Evol. Microbiol.">
        <title>The Global Catalogue of Microorganisms (GCM) 10K type strain sequencing project: providing services to taxonomists for standard genome sequencing and annotation.</title>
        <authorList>
            <consortium name="The Broad Institute Genomics Platform"/>
            <consortium name="The Broad Institute Genome Sequencing Center for Infectious Disease"/>
            <person name="Wu L."/>
            <person name="Ma J."/>
        </authorList>
    </citation>
    <scope>NUCLEOTIDE SEQUENCE [LARGE SCALE GENOMIC DNA]</scope>
    <source>
        <strain evidence="6">CCUG 62974</strain>
    </source>
</reference>
<dbReference type="Gene3D" id="3.40.47.10">
    <property type="match status" value="1"/>
</dbReference>
<evidence type="ECO:0000256" key="1">
    <source>
        <dbReference type="ARBA" id="ARBA00022450"/>
    </source>
</evidence>
<feature type="compositionally biased region" description="Basic and acidic residues" evidence="3">
    <location>
        <begin position="44"/>
        <end position="58"/>
    </location>
</feature>
<evidence type="ECO:0000256" key="2">
    <source>
        <dbReference type="ARBA" id="ARBA00022553"/>
    </source>
</evidence>
<sequence length="65" mass="6621">MAGNEPEKSTRPGKHSGEAIAVIGLACRLPGASNPADLWELLRSGRDATGEPSPDRLRAAPGGTG</sequence>
<keyword evidence="2" id="KW-0597">Phosphoprotein</keyword>
<feature type="domain" description="Beta-ketoacyl synthase-like N-terminal" evidence="4">
    <location>
        <begin position="18"/>
        <end position="58"/>
    </location>
</feature>
<dbReference type="InterPro" id="IPR014030">
    <property type="entry name" value="Ketoacyl_synth_N"/>
</dbReference>
<evidence type="ECO:0000256" key="3">
    <source>
        <dbReference type="SAM" id="MobiDB-lite"/>
    </source>
</evidence>
<feature type="region of interest" description="Disordered" evidence="3">
    <location>
        <begin position="44"/>
        <end position="65"/>
    </location>
</feature>
<dbReference type="InterPro" id="IPR050091">
    <property type="entry name" value="PKS_NRPS_Biosynth_Enz"/>
</dbReference>
<dbReference type="PANTHER" id="PTHR43775:SF37">
    <property type="entry name" value="SI:DKEY-61P9.11"/>
    <property type="match status" value="1"/>
</dbReference>
<proteinExistence type="predicted"/>
<feature type="non-terminal residue" evidence="5">
    <location>
        <position position="65"/>
    </location>
</feature>
<dbReference type="Proteomes" id="UP001597024">
    <property type="component" value="Unassembled WGS sequence"/>
</dbReference>
<gene>
    <name evidence="5" type="ORF">ACFQ08_40215</name>
</gene>
<keyword evidence="1" id="KW-0596">Phosphopantetheine</keyword>
<name>A0ABW3E6Y5_9ACTN</name>
<protein>
    <submittedName>
        <fullName evidence="5">Beta-ketoacyl synthase N-terminal-like domain-containing protein</fullName>
    </submittedName>
</protein>
<dbReference type="SUPFAM" id="SSF53901">
    <property type="entry name" value="Thiolase-like"/>
    <property type="match status" value="1"/>
</dbReference>
<evidence type="ECO:0000259" key="4">
    <source>
        <dbReference type="Pfam" id="PF00109"/>
    </source>
</evidence>
<dbReference type="EMBL" id="JBHTHX010002697">
    <property type="protein sequence ID" value="MFD0890811.1"/>
    <property type="molecule type" value="Genomic_DNA"/>
</dbReference>
<evidence type="ECO:0000313" key="6">
    <source>
        <dbReference type="Proteomes" id="UP001597024"/>
    </source>
</evidence>
<keyword evidence="6" id="KW-1185">Reference proteome</keyword>
<accession>A0ABW3E6Y5</accession>
<dbReference type="InterPro" id="IPR016039">
    <property type="entry name" value="Thiolase-like"/>
</dbReference>
<comment type="caution">
    <text evidence="5">The sequence shown here is derived from an EMBL/GenBank/DDBJ whole genome shotgun (WGS) entry which is preliminary data.</text>
</comment>